<reference evidence="2 3" key="1">
    <citation type="journal article" date="2016" name="Nat. Commun.">
        <title>Thousands of microbial genomes shed light on interconnected biogeochemical processes in an aquifer system.</title>
        <authorList>
            <person name="Anantharaman K."/>
            <person name="Brown C.T."/>
            <person name="Hug L.A."/>
            <person name="Sharon I."/>
            <person name="Castelle C.J."/>
            <person name="Probst A.J."/>
            <person name="Thomas B.C."/>
            <person name="Singh A."/>
            <person name="Wilkins M.J."/>
            <person name="Karaoz U."/>
            <person name="Brodie E.L."/>
            <person name="Williams K.H."/>
            <person name="Hubbard S.S."/>
            <person name="Banfield J.F."/>
        </authorList>
    </citation>
    <scope>NUCLEOTIDE SEQUENCE [LARGE SCALE GENOMIC DNA]</scope>
</reference>
<dbReference type="Pfam" id="PF06541">
    <property type="entry name" value="ABC_trans_CmpB"/>
    <property type="match status" value="1"/>
</dbReference>
<dbReference type="EMBL" id="MFJG01000009">
    <property type="protein sequence ID" value="OGG07248.1"/>
    <property type="molecule type" value="Genomic_DNA"/>
</dbReference>
<organism evidence="2 3">
    <name type="scientific">Candidatus Gottesmanbacteria bacterium RIFCSPHIGHO2_01_FULL_42_12</name>
    <dbReference type="NCBI Taxonomy" id="1798377"/>
    <lineage>
        <taxon>Bacteria</taxon>
        <taxon>Candidatus Gottesmaniibacteriota</taxon>
    </lineage>
</organism>
<feature type="transmembrane region" description="Helical" evidence="1">
    <location>
        <begin position="109"/>
        <end position="127"/>
    </location>
</feature>
<name>A0A1F5Z465_9BACT</name>
<keyword evidence="1" id="KW-0812">Transmembrane</keyword>
<feature type="transmembrane region" description="Helical" evidence="1">
    <location>
        <begin position="7"/>
        <end position="25"/>
    </location>
</feature>
<evidence type="ECO:0000256" key="1">
    <source>
        <dbReference type="SAM" id="Phobius"/>
    </source>
</evidence>
<feature type="transmembrane region" description="Helical" evidence="1">
    <location>
        <begin position="64"/>
        <end position="89"/>
    </location>
</feature>
<evidence type="ECO:0000313" key="2">
    <source>
        <dbReference type="EMBL" id="OGG07248.1"/>
    </source>
</evidence>
<evidence type="ECO:0008006" key="4">
    <source>
        <dbReference type="Google" id="ProtNLM"/>
    </source>
</evidence>
<proteinExistence type="predicted"/>
<protein>
    <recommendedName>
        <fullName evidence="4">ABC transporter permease</fullName>
    </recommendedName>
</protein>
<accession>A0A1F5Z465</accession>
<dbReference type="InterPro" id="IPR010540">
    <property type="entry name" value="CmpB_TMEM229"/>
</dbReference>
<dbReference type="AlphaFoldDB" id="A0A1F5Z465"/>
<gene>
    <name evidence="2" type="ORF">A2872_01425</name>
</gene>
<feature type="transmembrane region" description="Helical" evidence="1">
    <location>
        <begin position="31"/>
        <end position="52"/>
    </location>
</feature>
<keyword evidence="1" id="KW-1133">Transmembrane helix</keyword>
<evidence type="ECO:0000313" key="3">
    <source>
        <dbReference type="Proteomes" id="UP000178681"/>
    </source>
</evidence>
<sequence>MIYILQFFGFSFLGWIMDSLTVSFYRKKWVASGYFKGIPLCPLYGIGGILLLKSFEFFQNSPFYISIFFSTIFMVAYEYFSCWLGEIVLHKKLWDYSDHKPNLHGRISLWQSFLWLILVSILYWILYKIAI</sequence>
<dbReference type="STRING" id="1798377.A2872_01425"/>
<comment type="caution">
    <text evidence="2">The sequence shown here is derived from an EMBL/GenBank/DDBJ whole genome shotgun (WGS) entry which is preliminary data.</text>
</comment>
<dbReference type="Proteomes" id="UP000178681">
    <property type="component" value="Unassembled WGS sequence"/>
</dbReference>
<keyword evidence="1" id="KW-0472">Membrane</keyword>